<dbReference type="Proteomes" id="UP000241167">
    <property type="component" value="Unassembled WGS sequence"/>
</dbReference>
<protein>
    <submittedName>
        <fullName evidence="2">MarR family transcriptional regulator</fullName>
    </submittedName>
</protein>
<dbReference type="GO" id="GO:0003700">
    <property type="term" value="F:DNA-binding transcription factor activity"/>
    <property type="evidence" value="ECO:0007669"/>
    <property type="project" value="InterPro"/>
</dbReference>
<gene>
    <name evidence="2" type="ORF">C7I55_09430</name>
</gene>
<dbReference type="OrthoDB" id="9806864at2"/>
<evidence type="ECO:0000313" key="2">
    <source>
        <dbReference type="EMBL" id="PSJ40542.1"/>
    </source>
</evidence>
<sequence length="156" mass="16275">MLQSMTLGTSLRHLLGLLDGDVQRAYEAAGLDYRPRFTPVVRALVGLGPQSIRAIAVHSGLTHSAVSQTVAAMAKAGLVTCAAGRDERERIVTAAPRLIGMVPVLERIWAATNAAAADLDGELAYPLSGIVAEAIAALEATPFGERLAKKQTGDAC</sequence>
<evidence type="ECO:0000313" key="3">
    <source>
        <dbReference type="Proteomes" id="UP000241167"/>
    </source>
</evidence>
<keyword evidence="3" id="KW-1185">Reference proteome</keyword>
<dbReference type="EMBL" id="PXYI01000003">
    <property type="protein sequence ID" value="PSJ40542.1"/>
    <property type="molecule type" value="Genomic_DNA"/>
</dbReference>
<dbReference type="Gene3D" id="1.10.10.10">
    <property type="entry name" value="Winged helix-like DNA-binding domain superfamily/Winged helix DNA-binding domain"/>
    <property type="match status" value="1"/>
</dbReference>
<dbReference type="SUPFAM" id="SSF46785">
    <property type="entry name" value="Winged helix' DNA-binding domain"/>
    <property type="match status" value="1"/>
</dbReference>
<dbReference type="InterPro" id="IPR036388">
    <property type="entry name" value="WH-like_DNA-bd_sf"/>
</dbReference>
<dbReference type="InterPro" id="IPR000835">
    <property type="entry name" value="HTH_MarR-typ"/>
</dbReference>
<feature type="domain" description="HTH marR-type" evidence="1">
    <location>
        <begin position="40"/>
        <end position="88"/>
    </location>
</feature>
<name>A0A2P7QRF3_9SPHN</name>
<organism evidence="2 3">
    <name type="scientific">Allosphingosinicella deserti</name>
    <dbReference type="NCBI Taxonomy" id="2116704"/>
    <lineage>
        <taxon>Bacteria</taxon>
        <taxon>Pseudomonadati</taxon>
        <taxon>Pseudomonadota</taxon>
        <taxon>Alphaproteobacteria</taxon>
        <taxon>Sphingomonadales</taxon>
        <taxon>Sphingomonadaceae</taxon>
        <taxon>Allosphingosinicella</taxon>
    </lineage>
</organism>
<dbReference type="InterPro" id="IPR036390">
    <property type="entry name" value="WH_DNA-bd_sf"/>
</dbReference>
<proteinExistence type="predicted"/>
<dbReference type="AlphaFoldDB" id="A0A2P7QRF3"/>
<dbReference type="Pfam" id="PF12802">
    <property type="entry name" value="MarR_2"/>
    <property type="match status" value="1"/>
</dbReference>
<accession>A0A2P7QRF3</accession>
<evidence type="ECO:0000259" key="1">
    <source>
        <dbReference type="Pfam" id="PF12802"/>
    </source>
</evidence>
<comment type="caution">
    <text evidence="2">The sequence shown here is derived from an EMBL/GenBank/DDBJ whole genome shotgun (WGS) entry which is preliminary data.</text>
</comment>
<reference evidence="2 3" key="1">
    <citation type="submission" date="2018-03" db="EMBL/GenBank/DDBJ databases">
        <title>The draft genome of Sphingosinicella sp. GL-C-18.</title>
        <authorList>
            <person name="Liu L."/>
            <person name="Li L."/>
            <person name="Liang L."/>
            <person name="Zhang X."/>
            <person name="Wang T."/>
        </authorList>
    </citation>
    <scope>NUCLEOTIDE SEQUENCE [LARGE SCALE GENOMIC DNA]</scope>
    <source>
        <strain evidence="2 3">GL-C-18</strain>
    </source>
</reference>